<dbReference type="SMART" id="SM01209">
    <property type="entry name" value="GARS_A"/>
    <property type="match status" value="1"/>
</dbReference>
<dbReference type="GO" id="GO:0046872">
    <property type="term" value="F:metal ion binding"/>
    <property type="evidence" value="ECO:0007669"/>
    <property type="project" value="InterPro"/>
</dbReference>
<proteinExistence type="inferred from homology"/>
<comment type="similarity">
    <text evidence="7">Belongs to the GARS family.</text>
</comment>
<reference evidence="11" key="2">
    <citation type="journal article" date="2014" name="ISME J.">
        <title>Microbial stratification in low pH oxic and suboxic macroscopic growths along an acid mine drainage.</title>
        <authorList>
            <person name="Mendez-Garcia C."/>
            <person name="Mesa V."/>
            <person name="Sprenger R.R."/>
            <person name="Richter M."/>
            <person name="Diez M.S."/>
            <person name="Solano J."/>
            <person name="Bargiela R."/>
            <person name="Golyshina O.V."/>
            <person name="Manteca A."/>
            <person name="Ramos J.L."/>
            <person name="Gallego J.R."/>
            <person name="Llorente I."/>
            <person name="Martins Dos Santos V.A."/>
            <person name="Jensen O.N."/>
            <person name="Pelaez A.I."/>
            <person name="Sanchez J."/>
            <person name="Ferrer M."/>
        </authorList>
    </citation>
    <scope>NUCLEOTIDE SEQUENCE</scope>
</reference>
<evidence type="ECO:0000256" key="7">
    <source>
        <dbReference type="ARBA" id="ARBA00038345"/>
    </source>
</evidence>
<dbReference type="InterPro" id="IPR011054">
    <property type="entry name" value="Rudment_hybrid_motif"/>
</dbReference>
<gene>
    <name evidence="11" type="ORF">B1B_08391</name>
</gene>
<reference evidence="11" key="1">
    <citation type="submission" date="2013-08" db="EMBL/GenBank/DDBJ databases">
        <authorList>
            <person name="Mendez C."/>
            <person name="Richter M."/>
            <person name="Ferrer M."/>
            <person name="Sanchez J."/>
        </authorList>
    </citation>
    <scope>NUCLEOTIDE SEQUENCE</scope>
</reference>
<dbReference type="EMBL" id="AUZY01005468">
    <property type="protein sequence ID" value="EQD58928.1"/>
    <property type="molecule type" value="Genomic_DNA"/>
</dbReference>
<evidence type="ECO:0000259" key="10">
    <source>
        <dbReference type="PROSITE" id="PS50975"/>
    </source>
</evidence>
<sequence length="237" mass="25693">FSLQAFFDGSRLVAMPLAQDYKRSLDGDRGPNTGGMGSITDHDHLLPFIPRSSSDAALDIMTRVGNAMRKDGMPFRGIMYGQFMLTHSGTKLIEINARFADPEGVNVLSILDDDLVEILFGIAGSNMKATAKFANKATVLRYAVPRGYGSDPLPGSLDIDDPGKEDALIYYASVNGTLSHVEMTKSRALALVGIADTIKEAGMKVDSLARHVHGDFYMRTDIGSEEMLSGKMNRLKG</sequence>
<dbReference type="PANTHER" id="PTHR43472:SF1">
    <property type="entry name" value="PHOSPHORIBOSYLAMINE--GLYCINE LIGASE, CHLOROPLASTIC"/>
    <property type="match status" value="1"/>
</dbReference>
<evidence type="ECO:0000256" key="8">
    <source>
        <dbReference type="ARBA" id="ARBA00042242"/>
    </source>
</evidence>
<evidence type="ECO:0000313" key="11">
    <source>
        <dbReference type="EMBL" id="EQD58928.1"/>
    </source>
</evidence>
<dbReference type="InterPro" id="IPR000115">
    <property type="entry name" value="PRibGlycinamide_synth"/>
</dbReference>
<dbReference type="SMART" id="SM01210">
    <property type="entry name" value="GARS_C"/>
    <property type="match status" value="1"/>
</dbReference>
<keyword evidence="3 11" id="KW-0436">Ligase</keyword>
<dbReference type="Pfam" id="PF01071">
    <property type="entry name" value="GARS_A"/>
    <property type="match status" value="1"/>
</dbReference>
<dbReference type="InterPro" id="IPR020561">
    <property type="entry name" value="PRibGlycinamid_synth_ATP-grasp"/>
</dbReference>
<name>T1AQU9_9ZZZZ</name>
<feature type="non-terminal residue" evidence="11">
    <location>
        <position position="1"/>
    </location>
</feature>
<evidence type="ECO:0000256" key="6">
    <source>
        <dbReference type="ARBA" id="ARBA00022840"/>
    </source>
</evidence>
<dbReference type="UniPathway" id="UPA00074">
    <property type="reaction ID" value="UER00125"/>
</dbReference>
<dbReference type="GO" id="GO:0005524">
    <property type="term" value="F:ATP binding"/>
    <property type="evidence" value="ECO:0007669"/>
    <property type="project" value="UniProtKB-KW"/>
</dbReference>
<comment type="pathway">
    <text evidence="1">Purine metabolism; IMP biosynthesis via de novo pathway; N(1)-(5-phospho-D-ribosyl)glycinamide from 5-phospho-alpha-D-ribose 1-diphosphate: step 2/2.</text>
</comment>
<dbReference type="Gene3D" id="3.30.470.20">
    <property type="entry name" value="ATP-grasp fold, B domain"/>
    <property type="match status" value="1"/>
</dbReference>
<evidence type="ECO:0000256" key="5">
    <source>
        <dbReference type="ARBA" id="ARBA00022755"/>
    </source>
</evidence>
<dbReference type="InterPro" id="IPR011761">
    <property type="entry name" value="ATP-grasp"/>
</dbReference>
<evidence type="ECO:0000256" key="9">
    <source>
        <dbReference type="ARBA" id="ARBA00042864"/>
    </source>
</evidence>
<evidence type="ECO:0000256" key="2">
    <source>
        <dbReference type="ARBA" id="ARBA00013255"/>
    </source>
</evidence>
<evidence type="ECO:0000256" key="3">
    <source>
        <dbReference type="ARBA" id="ARBA00022598"/>
    </source>
</evidence>
<dbReference type="InterPro" id="IPR037123">
    <property type="entry name" value="PRibGlycinamide_synth_C_sf"/>
</dbReference>
<dbReference type="Gene3D" id="3.90.600.10">
    <property type="entry name" value="Phosphoribosylglycinamide synthetase, C-terminal domain"/>
    <property type="match status" value="1"/>
</dbReference>
<dbReference type="SUPFAM" id="SSF51246">
    <property type="entry name" value="Rudiment single hybrid motif"/>
    <property type="match status" value="1"/>
</dbReference>
<dbReference type="PANTHER" id="PTHR43472">
    <property type="entry name" value="PHOSPHORIBOSYLAMINE--GLYCINE LIGASE"/>
    <property type="match status" value="1"/>
</dbReference>
<dbReference type="GO" id="GO:0004637">
    <property type="term" value="F:phosphoribosylamine-glycine ligase activity"/>
    <property type="evidence" value="ECO:0007669"/>
    <property type="project" value="UniProtKB-EC"/>
</dbReference>
<dbReference type="InterPro" id="IPR020560">
    <property type="entry name" value="PRibGlycinamide_synth_C-dom"/>
</dbReference>
<dbReference type="PROSITE" id="PS50975">
    <property type="entry name" value="ATP_GRASP"/>
    <property type="match status" value="1"/>
</dbReference>
<accession>T1AQU9</accession>
<comment type="caution">
    <text evidence="11">The sequence shown here is derived from an EMBL/GenBank/DDBJ whole genome shotgun (WGS) entry which is preliminary data.</text>
</comment>
<evidence type="ECO:0000256" key="4">
    <source>
        <dbReference type="ARBA" id="ARBA00022741"/>
    </source>
</evidence>
<dbReference type="GO" id="GO:0006189">
    <property type="term" value="P:'de novo' IMP biosynthetic process"/>
    <property type="evidence" value="ECO:0007669"/>
    <property type="project" value="UniProtKB-UniPathway"/>
</dbReference>
<dbReference type="GO" id="GO:0009113">
    <property type="term" value="P:purine nucleobase biosynthetic process"/>
    <property type="evidence" value="ECO:0007669"/>
    <property type="project" value="InterPro"/>
</dbReference>
<dbReference type="EC" id="6.3.4.13" evidence="2"/>
<dbReference type="AlphaFoldDB" id="T1AQU9"/>
<dbReference type="SUPFAM" id="SSF56059">
    <property type="entry name" value="Glutathione synthetase ATP-binding domain-like"/>
    <property type="match status" value="1"/>
</dbReference>
<keyword evidence="5" id="KW-0658">Purine biosynthesis</keyword>
<organism evidence="11">
    <name type="scientific">mine drainage metagenome</name>
    <dbReference type="NCBI Taxonomy" id="410659"/>
    <lineage>
        <taxon>unclassified sequences</taxon>
        <taxon>metagenomes</taxon>
        <taxon>ecological metagenomes</taxon>
    </lineage>
</organism>
<evidence type="ECO:0000256" key="1">
    <source>
        <dbReference type="ARBA" id="ARBA00005174"/>
    </source>
</evidence>
<feature type="domain" description="ATP-grasp" evidence="10">
    <location>
        <begin position="59"/>
        <end position="124"/>
    </location>
</feature>
<keyword evidence="4" id="KW-0547">Nucleotide-binding</keyword>
<protein>
    <recommendedName>
        <fullName evidence="2">phosphoribosylamine--glycine ligase</fullName>
        <ecNumber evidence="2">6.3.4.13</ecNumber>
    </recommendedName>
    <alternativeName>
        <fullName evidence="8">Glycinamide ribonucleotide synthetase</fullName>
    </alternativeName>
    <alternativeName>
        <fullName evidence="9">Phosphoribosylglycinamide synthetase</fullName>
    </alternativeName>
</protein>
<keyword evidence="6" id="KW-0067">ATP-binding</keyword>